<dbReference type="NCBIfam" id="TIGR00711">
    <property type="entry name" value="efflux_EmrB"/>
    <property type="match status" value="1"/>
</dbReference>
<sequence length="465" mass="49572">MLIPLIVACALFMENLDSSVVSTSLPQIALDLGVDPISLKLAFTSYLISVAVFLPISGWMADRFGARTIFRLAILVFVTGSVFCGLSSSLEGFVAARIVQGAGGAMMVPVGRLVMLRSVQKSDYLRAMSWLTVPAMIGPVLGPPLGGFITTYFEWRWIFWINIPISIVGLVLVSIFIKNYREENLPPLDTRGFVLSGIGLAGFVFGVAASGIGVLPSWVDIVMIILGAAALYAYARHAVETPEPLMDLTLFRLPTFRVSVLGGLLFRIGVGAIPFLLPLLLQLGFGLTPFESGLLTFATAAGAVLMKFTAPRIVRAYGFRMVLMINTLFTTAFLLAILSFSKETPHMVIFAVLLVGGFFRSLQFTALNGLAFAEIDNRRMSHATSISSVGQQISAALGVAVGAAALEITRSIRGDMAVLPGDFAPAFLALAVIGLLCIPIYARMSPNAGSEVSGHRAEAAGEPSV</sequence>
<dbReference type="Gene3D" id="1.20.1720.10">
    <property type="entry name" value="Multidrug resistance protein D"/>
    <property type="match status" value="1"/>
</dbReference>
<evidence type="ECO:0000256" key="3">
    <source>
        <dbReference type="ARBA" id="ARBA00022475"/>
    </source>
</evidence>
<evidence type="ECO:0000256" key="4">
    <source>
        <dbReference type="ARBA" id="ARBA00022692"/>
    </source>
</evidence>
<feature type="transmembrane region" description="Helical" evidence="7">
    <location>
        <begin position="127"/>
        <end position="145"/>
    </location>
</feature>
<evidence type="ECO:0000256" key="2">
    <source>
        <dbReference type="ARBA" id="ARBA00022448"/>
    </source>
</evidence>
<feature type="transmembrane region" description="Helical" evidence="7">
    <location>
        <begin position="94"/>
        <end position="115"/>
    </location>
</feature>
<dbReference type="Gene3D" id="1.20.1250.20">
    <property type="entry name" value="MFS general substrate transporter like domains"/>
    <property type="match status" value="1"/>
</dbReference>
<feature type="transmembrane region" description="Helical" evidence="7">
    <location>
        <begin position="393"/>
        <end position="412"/>
    </location>
</feature>
<feature type="transmembrane region" description="Helical" evidence="7">
    <location>
        <begin position="68"/>
        <end position="88"/>
    </location>
</feature>
<feature type="transmembrane region" description="Helical" evidence="7">
    <location>
        <begin position="424"/>
        <end position="442"/>
    </location>
</feature>
<evidence type="ECO:0000256" key="1">
    <source>
        <dbReference type="ARBA" id="ARBA00004651"/>
    </source>
</evidence>
<feature type="transmembrane region" description="Helical" evidence="7">
    <location>
        <begin position="256"/>
        <end position="281"/>
    </location>
</feature>
<name>A0A212L8F1_9HYPH</name>
<organism evidence="9">
    <name type="scientific">uncultured Pleomorphomonas sp</name>
    <dbReference type="NCBI Taxonomy" id="442121"/>
    <lineage>
        <taxon>Bacteria</taxon>
        <taxon>Pseudomonadati</taxon>
        <taxon>Pseudomonadota</taxon>
        <taxon>Alphaproteobacteria</taxon>
        <taxon>Hyphomicrobiales</taxon>
        <taxon>Pleomorphomonadaceae</taxon>
        <taxon>Pleomorphomonas</taxon>
        <taxon>environmental samples</taxon>
    </lineage>
</organism>
<evidence type="ECO:0000313" key="9">
    <source>
        <dbReference type="EMBL" id="SCM73816.1"/>
    </source>
</evidence>
<dbReference type="PANTHER" id="PTHR42718:SF46">
    <property type="entry name" value="BLR6921 PROTEIN"/>
    <property type="match status" value="1"/>
</dbReference>
<keyword evidence="6 7" id="KW-0472">Membrane</keyword>
<dbReference type="Pfam" id="PF07690">
    <property type="entry name" value="MFS_1"/>
    <property type="match status" value="2"/>
</dbReference>
<dbReference type="InterPro" id="IPR020846">
    <property type="entry name" value="MFS_dom"/>
</dbReference>
<feature type="transmembrane region" description="Helical" evidence="7">
    <location>
        <begin position="347"/>
        <end position="372"/>
    </location>
</feature>
<reference evidence="9" key="1">
    <citation type="submission" date="2016-08" db="EMBL/GenBank/DDBJ databases">
        <authorList>
            <person name="Seilhamer J.J."/>
        </authorList>
    </citation>
    <scope>NUCLEOTIDE SEQUENCE</scope>
    <source>
        <strain evidence="9">86</strain>
    </source>
</reference>
<dbReference type="InterPro" id="IPR004638">
    <property type="entry name" value="EmrB-like"/>
</dbReference>
<dbReference type="PRINTS" id="PR01036">
    <property type="entry name" value="TCRTETB"/>
</dbReference>
<dbReference type="InterPro" id="IPR036259">
    <property type="entry name" value="MFS_trans_sf"/>
</dbReference>
<keyword evidence="4 7" id="KW-0812">Transmembrane</keyword>
<dbReference type="SUPFAM" id="SSF103473">
    <property type="entry name" value="MFS general substrate transporter"/>
    <property type="match status" value="1"/>
</dbReference>
<dbReference type="InterPro" id="IPR011701">
    <property type="entry name" value="MFS"/>
</dbReference>
<keyword evidence="5 7" id="KW-1133">Transmembrane helix</keyword>
<feature type="transmembrane region" description="Helical" evidence="7">
    <location>
        <begin position="293"/>
        <end position="310"/>
    </location>
</feature>
<dbReference type="GO" id="GO:0005886">
    <property type="term" value="C:plasma membrane"/>
    <property type="evidence" value="ECO:0007669"/>
    <property type="project" value="UniProtKB-SubCell"/>
</dbReference>
<dbReference type="PANTHER" id="PTHR42718">
    <property type="entry name" value="MAJOR FACILITATOR SUPERFAMILY MULTIDRUG TRANSPORTER MFSC"/>
    <property type="match status" value="1"/>
</dbReference>
<evidence type="ECO:0000259" key="8">
    <source>
        <dbReference type="PROSITE" id="PS50850"/>
    </source>
</evidence>
<feature type="domain" description="Major facilitator superfamily (MFS) profile" evidence="8">
    <location>
        <begin position="3"/>
        <end position="449"/>
    </location>
</feature>
<feature type="transmembrane region" description="Helical" evidence="7">
    <location>
        <begin position="192"/>
        <end position="212"/>
    </location>
</feature>
<evidence type="ECO:0000256" key="7">
    <source>
        <dbReference type="SAM" id="Phobius"/>
    </source>
</evidence>
<dbReference type="GO" id="GO:0022857">
    <property type="term" value="F:transmembrane transporter activity"/>
    <property type="evidence" value="ECO:0007669"/>
    <property type="project" value="InterPro"/>
</dbReference>
<feature type="transmembrane region" description="Helical" evidence="7">
    <location>
        <begin position="322"/>
        <end position="341"/>
    </location>
</feature>
<dbReference type="PROSITE" id="PS50850">
    <property type="entry name" value="MFS"/>
    <property type="match status" value="1"/>
</dbReference>
<protein>
    <submittedName>
        <fullName evidence="9">Putative multidrug efflux protein</fullName>
    </submittedName>
</protein>
<gene>
    <name evidence="9" type="ORF">KL86PLE_120093</name>
</gene>
<dbReference type="RefSeq" id="WP_288199589.1">
    <property type="nucleotide sequence ID" value="NZ_LT608334.1"/>
</dbReference>
<evidence type="ECO:0000256" key="6">
    <source>
        <dbReference type="ARBA" id="ARBA00023136"/>
    </source>
</evidence>
<dbReference type="AlphaFoldDB" id="A0A212L8F1"/>
<keyword evidence="3" id="KW-1003">Cell membrane</keyword>
<comment type="subcellular location">
    <subcellularLocation>
        <location evidence="1">Cell membrane</location>
        <topology evidence="1">Multi-pass membrane protein</topology>
    </subcellularLocation>
</comment>
<feature type="transmembrane region" description="Helical" evidence="7">
    <location>
        <begin position="42"/>
        <end position="61"/>
    </location>
</feature>
<feature type="transmembrane region" description="Helical" evidence="7">
    <location>
        <begin position="157"/>
        <end position="180"/>
    </location>
</feature>
<accession>A0A212L8F1</accession>
<feature type="transmembrane region" description="Helical" evidence="7">
    <location>
        <begin position="218"/>
        <end position="235"/>
    </location>
</feature>
<evidence type="ECO:0000256" key="5">
    <source>
        <dbReference type="ARBA" id="ARBA00022989"/>
    </source>
</evidence>
<proteinExistence type="predicted"/>
<keyword evidence="2" id="KW-0813">Transport</keyword>
<dbReference type="EMBL" id="FMJD01000004">
    <property type="protein sequence ID" value="SCM73816.1"/>
    <property type="molecule type" value="Genomic_DNA"/>
</dbReference>